<evidence type="ECO:0000313" key="5">
    <source>
        <dbReference type="Proteomes" id="UP000464495"/>
    </source>
</evidence>
<evidence type="ECO:0000256" key="1">
    <source>
        <dbReference type="SAM" id="Phobius"/>
    </source>
</evidence>
<sequence>MSASPAPPIPDNPTLAHRKEIDGLRSIAVLAVVLYHFGVPGLSGGFVGVDVFFVISGFLIGAILLKELGETGRISLARFYSRRFRRLAPAFFAMVAVTALVAYFIVLPFELREFGKTVIASTVYLSNVYFYGQSGYFDSASEEKFLLHTWSLSVEEQFYVFLPLCLLLFCRRTRWVLPVLCIFFAASLAANLIFTPLSHSAAFFLFPFRAWEMLAGVLLAAWGLHKGETWAHGAWASWAGLVLVVGGILLIKPGEAFPGFQVIAPVAGTALLIWNGKGNNPVNRLLSMRGPVFIGLLSYSLYLWHWPILTLSLYWSVEYSGPMEMITWLAFTGIVSWASWRFIEAPVRQLPLKRYSVIFGAAATGSITALAIGAVFYKGEGLPERFSPAVQTHIRASQDFLQDWSRCTVPANGPFEGIEICPVGPEGTPTFLAWGDSHLRALKEGLDLAAHEAERPGLIIWKAGCPPFFDIEKEENTATRFENASCRIQNDQIRRALASEDNLTDVLLVGRWSYYAEGTGTGDGVEERIALSGADGSALEGNDTPYLAGLRHTLIEMVGMGKGVFLLRQPPEIPHYSSVRVARATAHRRIDAGETDMIINVPRSSVEARVATSEAPFDTLSSDGLATILDSWPWFCGDAACSAVVGDQAVYFDNNHITNTGAIHLRGVLAPLFERD</sequence>
<dbReference type="RefSeq" id="WP_161860856.1">
    <property type="nucleotide sequence ID" value="NZ_CP046620.1"/>
</dbReference>
<evidence type="ECO:0000259" key="3">
    <source>
        <dbReference type="Pfam" id="PF19040"/>
    </source>
</evidence>
<feature type="transmembrane region" description="Helical" evidence="1">
    <location>
        <begin position="175"/>
        <end position="194"/>
    </location>
</feature>
<dbReference type="GO" id="GO:0016020">
    <property type="term" value="C:membrane"/>
    <property type="evidence" value="ECO:0007669"/>
    <property type="project" value="TreeGrafter"/>
</dbReference>
<feature type="domain" description="Acyltransferase 3" evidence="2">
    <location>
        <begin position="19"/>
        <end position="334"/>
    </location>
</feature>
<dbReference type="GO" id="GO:0009103">
    <property type="term" value="P:lipopolysaccharide biosynthetic process"/>
    <property type="evidence" value="ECO:0007669"/>
    <property type="project" value="TreeGrafter"/>
</dbReference>
<keyword evidence="1" id="KW-0812">Transmembrane</keyword>
<dbReference type="GO" id="GO:0016747">
    <property type="term" value="F:acyltransferase activity, transferring groups other than amino-acyl groups"/>
    <property type="evidence" value="ECO:0007669"/>
    <property type="project" value="InterPro"/>
</dbReference>
<proteinExistence type="predicted"/>
<feature type="transmembrane region" description="Helical" evidence="1">
    <location>
        <begin position="200"/>
        <end position="222"/>
    </location>
</feature>
<feature type="transmembrane region" description="Helical" evidence="1">
    <location>
        <begin position="234"/>
        <end position="251"/>
    </location>
</feature>
<feature type="transmembrane region" description="Helical" evidence="1">
    <location>
        <begin position="355"/>
        <end position="377"/>
    </location>
</feature>
<keyword evidence="5" id="KW-1185">Reference proteome</keyword>
<dbReference type="InterPro" id="IPR050879">
    <property type="entry name" value="Acyltransferase_3"/>
</dbReference>
<dbReference type="KEGG" id="amaq:GO499_03300"/>
<dbReference type="Proteomes" id="UP000464495">
    <property type="component" value="Chromosome"/>
</dbReference>
<gene>
    <name evidence="4" type="ORF">GO499_03300</name>
</gene>
<organism evidence="4 5">
    <name type="scientific">Algicella marina</name>
    <dbReference type="NCBI Taxonomy" id="2683284"/>
    <lineage>
        <taxon>Bacteria</taxon>
        <taxon>Pseudomonadati</taxon>
        <taxon>Pseudomonadota</taxon>
        <taxon>Alphaproteobacteria</taxon>
        <taxon>Rhodobacterales</taxon>
        <taxon>Paracoccaceae</taxon>
        <taxon>Algicella</taxon>
    </lineage>
</organism>
<accession>A0A6P1SXK7</accession>
<keyword evidence="1" id="KW-1133">Transmembrane helix</keyword>
<name>A0A6P1SXK7_9RHOB</name>
<dbReference type="InterPro" id="IPR043968">
    <property type="entry name" value="SGNH"/>
</dbReference>
<feature type="transmembrane region" description="Helical" evidence="1">
    <location>
        <begin position="257"/>
        <end position="274"/>
    </location>
</feature>
<feature type="transmembrane region" description="Helical" evidence="1">
    <location>
        <begin position="86"/>
        <end position="106"/>
    </location>
</feature>
<feature type="transmembrane region" description="Helical" evidence="1">
    <location>
        <begin position="286"/>
        <end position="305"/>
    </location>
</feature>
<feature type="transmembrane region" description="Helical" evidence="1">
    <location>
        <begin position="325"/>
        <end position="343"/>
    </location>
</feature>
<feature type="transmembrane region" description="Helical" evidence="1">
    <location>
        <begin position="45"/>
        <end position="65"/>
    </location>
</feature>
<protein>
    <submittedName>
        <fullName evidence="4">Acyltransferase family protein</fullName>
    </submittedName>
</protein>
<feature type="transmembrane region" description="Helical" evidence="1">
    <location>
        <begin position="145"/>
        <end position="168"/>
    </location>
</feature>
<dbReference type="AlphaFoldDB" id="A0A6P1SXK7"/>
<dbReference type="EMBL" id="CP046620">
    <property type="protein sequence ID" value="QHQ34285.1"/>
    <property type="molecule type" value="Genomic_DNA"/>
</dbReference>
<dbReference type="InterPro" id="IPR002656">
    <property type="entry name" value="Acyl_transf_3_dom"/>
</dbReference>
<keyword evidence="4" id="KW-0012">Acyltransferase</keyword>
<feature type="domain" description="SGNH" evidence="3">
    <location>
        <begin position="406"/>
        <end position="671"/>
    </location>
</feature>
<dbReference type="PANTHER" id="PTHR23028">
    <property type="entry name" value="ACETYLTRANSFERASE"/>
    <property type="match status" value="1"/>
</dbReference>
<keyword evidence="1" id="KW-0472">Membrane</keyword>
<evidence type="ECO:0000259" key="2">
    <source>
        <dbReference type="Pfam" id="PF01757"/>
    </source>
</evidence>
<dbReference type="PANTHER" id="PTHR23028:SF53">
    <property type="entry name" value="ACYL_TRANSF_3 DOMAIN-CONTAINING PROTEIN"/>
    <property type="match status" value="1"/>
</dbReference>
<reference evidence="4 5" key="1">
    <citation type="submission" date="2019-12" db="EMBL/GenBank/DDBJ databases">
        <title>Complete genome sequence of Algicella marina strain 9Alg 56(T) isolated from the red alga Tichocarpus crinitus.</title>
        <authorList>
            <person name="Kim S.-G."/>
            <person name="Nedashkovskaya O.I."/>
        </authorList>
    </citation>
    <scope>NUCLEOTIDE SEQUENCE [LARGE SCALE GENOMIC DNA]</scope>
    <source>
        <strain evidence="4 5">9Alg 56</strain>
    </source>
</reference>
<dbReference type="Pfam" id="PF01757">
    <property type="entry name" value="Acyl_transf_3"/>
    <property type="match status" value="1"/>
</dbReference>
<keyword evidence="4" id="KW-0808">Transferase</keyword>
<evidence type="ECO:0000313" key="4">
    <source>
        <dbReference type="EMBL" id="QHQ34285.1"/>
    </source>
</evidence>
<dbReference type="Pfam" id="PF19040">
    <property type="entry name" value="SGNH"/>
    <property type="match status" value="1"/>
</dbReference>